<feature type="region of interest" description="Disordered" evidence="1">
    <location>
        <begin position="239"/>
        <end position="261"/>
    </location>
</feature>
<feature type="compositionally biased region" description="Basic and acidic residues" evidence="1">
    <location>
        <begin position="88"/>
        <end position="97"/>
    </location>
</feature>
<reference evidence="2 3" key="1">
    <citation type="journal article" date="2016" name="Nat. Commun.">
        <title>Thousands of microbial genomes shed light on interconnected biogeochemical processes in an aquifer system.</title>
        <authorList>
            <person name="Anantharaman K."/>
            <person name="Brown C.T."/>
            <person name="Hug L.A."/>
            <person name="Sharon I."/>
            <person name="Castelle C.J."/>
            <person name="Probst A.J."/>
            <person name="Thomas B.C."/>
            <person name="Singh A."/>
            <person name="Wilkins M.J."/>
            <person name="Karaoz U."/>
            <person name="Brodie E.L."/>
            <person name="Williams K.H."/>
            <person name="Hubbard S.S."/>
            <person name="Banfield J.F."/>
        </authorList>
    </citation>
    <scope>NUCLEOTIDE SEQUENCE [LARGE SCALE GENOMIC DNA]</scope>
</reference>
<name>A0A1F6EKJ6_9BACT</name>
<evidence type="ECO:0000313" key="3">
    <source>
        <dbReference type="Proteomes" id="UP000178427"/>
    </source>
</evidence>
<sequence>MPALGHDIIKKFDALSTDSRSVCKQIAEGKSDAEVLTPGHKKVSQVQATVRIACSEFGFNTGMYMTDRQNLGDLYKAYIAEMGARRKPASDGKDRGNSRAAPGPAPTDGSPSRPGAGDGNDKGSGAAPPGPAHDKDANKPNDAAAAASQGGDTDMTAMTKGIAAKLADGPRRHRDVARCIAKGMSNARIKKTLKLQDDTVAGVYAAGLWRHLGLTKKSDKENRVNLLKAAVKLLPKESELSGKKAKEAGANKSRKPKKANARASAFSDLDDDIEHIKAHAEALGGGDMADVLNRVADGYLSELVRLRGIEQAAQKALETMKESTTVMEEALAAKD</sequence>
<evidence type="ECO:0000313" key="2">
    <source>
        <dbReference type="EMBL" id="OGG73852.1"/>
    </source>
</evidence>
<evidence type="ECO:0000256" key="1">
    <source>
        <dbReference type="SAM" id="MobiDB-lite"/>
    </source>
</evidence>
<organism evidence="2 3">
    <name type="scientific">Candidatus Kaiserbacteria bacterium RIFCSPLOWO2_01_FULL_54_20</name>
    <dbReference type="NCBI Taxonomy" id="1798513"/>
    <lineage>
        <taxon>Bacteria</taxon>
        <taxon>Candidatus Kaiseribacteriota</taxon>
    </lineage>
</organism>
<feature type="region of interest" description="Disordered" evidence="1">
    <location>
        <begin position="85"/>
        <end position="154"/>
    </location>
</feature>
<accession>A0A1F6EKJ6</accession>
<dbReference type="EMBL" id="MFMA01000028">
    <property type="protein sequence ID" value="OGG73852.1"/>
    <property type="molecule type" value="Genomic_DNA"/>
</dbReference>
<comment type="caution">
    <text evidence="2">The sequence shown here is derived from an EMBL/GenBank/DDBJ whole genome shotgun (WGS) entry which is preliminary data.</text>
</comment>
<dbReference type="Proteomes" id="UP000178427">
    <property type="component" value="Unassembled WGS sequence"/>
</dbReference>
<protein>
    <submittedName>
        <fullName evidence="2">Uncharacterized protein</fullName>
    </submittedName>
</protein>
<proteinExistence type="predicted"/>
<gene>
    <name evidence="2" type="ORF">A3A40_00150</name>
</gene>
<feature type="compositionally biased region" description="Basic and acidic residues" evidence="1">
    <location>
        <begin position="239"/>
        <end position="249"/>
    </location>
</feature>
<dbReference type="AlphaFoldDB" id="A0A1F6EKJ6"/>